<proteinExistence type="predicted"/>
<evidence type="ECO:0000259" key="5">
    <source>
        <dbReference type="PROSITE" id="PS50002"/>
    </source>
</evidence>
<dbReference type="GO" id="GO:0005929">
    <property type="term" value="C:cilium"/>
    <property type="evidence" value="ECO:0007669"/>
    <property type="project" value="TreeGrafter"/>
</dbReference>
<dbReference type="InterPro" id="IPR036028">
    <property type="entry name" value="SH3-like_dom_sf"/>
</dbReference>
<dbReference type="SUPFAM" id="SSF50044">
    <property type="entry name" value="SH3-domain"/>
    <property type="match status" value="1"/>
</dbReference>
<keyword evidence="1 2" id="KW-0728">SH3 domain</keyword>
<evidence type="ECO:0000256" key="3">
    <source>
        <dbReference type="SAM" id="Coils"/>
    </source>
</evidence>
<feature type="compositionally biased region" description="Acidic residues" evidence="4">
    <location>
        <begin position="127"/>
        <end position="145"/>
    </location>
</feature>
<evidence type="ECO:0000256" key="4">
    <source>
        <dbReference type="SAM" id="MobiDB-lite"/>
    </source>
</evidence>
<feature type="domain" description="SH3" evidence="5">
    <location>
        <begin position="172"/>
        <end position="232"/>
    </location>
</feature>
<evidence type="ECO:0000313" key="7">
    <source>
        <dbReference type="Proteomes" id="UP000494206"/>
    </source>
</evidence>
<comment type="caution">
    <text evidence="6">The sequence shown here is derived from an EMBL/GenBank/DDBJ whole genome shotgun (WGS) entry which is preliminary data.</text>
</comment>
<dbReference type="Pfam" id="PF00018">
    <property type="entry name" value="SH3_1"/>
    <property type="match status" value="1"/>
</dbReference>
<sequence>MSIQDAINRLPQFEHQVNKLISEEKSTRGESHLRASFIRRCHDLQKQISEHEKKTETIKTDEANQFRKNRAIEQLRTMKDRLAEFAPEKENTSGSKISNENDEDDVKDGPPQPKARTIVKQQSSMYNDEDDESDVEADNEDDEEVVSVHREAEISEVDEPSEPQDPDNKNLVTGNAFIVLKDLPPSADGDLAIREGEILKILETRSDGWWMAENVNGDRGMVPKTYLKHLQISTQRTKASKRLGVRDSVFQAAALPVVNETEPVAPIDATADNETMDAVSKWIGKKVDCLGDALRVDHHLSYACHLAPRLSHSNIAFHDLFWNYQHDQVRKRAIRISKVLRLVRIEGMPSNCTKALVRIALLDESKKLGRQIVSNVHTIQAKVKGTTWNFANKQEHVDSGIELADALIRSNYALPNVVLVIEASMIIKQNSSNSGFIEKSLGVHKIPLLDQNGQPAVVSRTYVEHLLLESIFPPRERQHEEHTRRIFFKVMDVPKDKIHFVDSMPDVIIFNIAYLPFFYYYRRRAGTILIRDNMNALSSEMVSDPLLAVFPAICEQHDILDAMLDLWSAKRKSMGKKSEVEQTIEFFQIFLHTAFFLFKTFPMPDYDINDEAAMRARASAIDSVVGALKRGELRRLIATTKARPVNIFDYSMDLFGSHSID</sequence>
<feature type="compositionally biased region" description="Basic and acidic residues" evidence="4">
    <location>
        <begin position="82"/>
        <end position="91"/>
    </location>
</feature>
<dbReference type="GO" id="GO:0005737">
    <property type="term" value="C:cytoplasm"/>
    <property type="evidence" value="ECO:0007669"/>
    <property type="project" value="TreeGrafter"/>
</dbReference>
<organism evidence="6 7">
    <name type="scientific">Caenorhabditis bovis</name>
    <dbReference type="NCBI Taxonomy" id="2654633"/>
    <lineage>
        <taxon>Eukaryota</taxon>
        <taxon>Metazoa</taxon>
        <taxon>Ecdysozoa</taxon>
        <taxon>Nematoda</taxon>
        <taxon>Chromadorea</taxon>
        <taxon>Rhabditida</taxon>
        <taxon>Rhabditina</taxon>
        <taxon>Rhabditomorpha</taxon>
        <taxon>Rhabditoidea</taxon>
        <taxon>Rhabditidae</taxon>
        <taxon>Peloderinae</taxon>
        <taxon>Caenorhabditis</taxon>
    </lineage>
</organism>
<evidence type="ECO:0000256" key="2">
    <source>
        <dbReference type="PROSITE-ProRule" id="PRU00192"/>
    </source>
</evidence>
<dbReference type="Proteomes" id="UP000494206">
    <property type="component" value="Unassembled WGS sequence"/>
</dbReference>
<dbReference type="EMBL" id="CADEPM010000013">
    <property type="protein sequence ID" value="CAB3411450.1"/>
    <property type="molecule type" value="Genomic_DNA"/>
</dbReference>
<evidence type="ECO:0000256" key="1">
    <source>
        <dbReference type="ARBA" id="ARBA00022443"/>
    </source>
</evidence>
<reference evidence="6 7" key="1">
    <citation type="submission" date="2020-04" db="EMBL/GenBank/DDBJ databases">
        <authorList>
            <person name="Laetsch R D."/>
            <person name="Stevens L."/>
            <person name="Kumar S."/>
            <person name="Blaxter L. M."/>
        </authorList>
    </citation>
    <scope>NUCLEOTIDE SEQUENCE [LARGE SCALE GENOMIC DNA]</scope>
</reference>
<dbReference type="Gene3D" id="2.30.30.40">
    <property type="entry name" value="SH3 Domains"/>
    <property type="match status" value="1"/>
</dbReference>
<accession>A0A8S1FCC5</accession>
<dbReference type="InterPro" id="IPR001452">
    <property type="entry name" value="SH3_domain"/>
</dbReference>
<feature type="coiled-coil region" evidence="3">
    <location>
        <begin position="3"/>
        <end position="54"/>
    </location>
</feature>
<keyword evidence="3" id="KW-0175">Coiled coil</keyword>
<name>A0A8S1FCC5_9PELO</name>
<dbReference type="InterPro" id="IPR039687">
    <property type="entry name" value="NPHP1"/>
</dbReference>
<dbReference type="PANTHER" id="PTHR15176:SF1">
    <property type="entry name" value="NEPHROCYSTIN-1"/>
    <property type="match status" value="1"/>
</dbReference>
<evidence type="ECO:0000313" key="6">
    <source>
        <dbReference type="EMBL" id="CAB3411450.1"/>
    </source>
</evidence>
<dbReference type="PROSITE" id="PS50002">
    <property type="entry name" value="SH3"/>
    <property type="match status" value="1"/>
</dbReference>
<keyword evidence="7" id="KW-1185">Reference proteome</keyword>
<protein>
    <recommendedName>
        <fullName evidence="5">SH3 domain-containing protein</fullName>
    </recommendedName>
</protein>
<gene>
    <name evidence="6" type="ORF">CBOVIS_LOCUS12841</name>
</gene>
<dbReference type="AlphaFoldDB" id="A0A8S1FCC5"/>
<dbReference type="PANTHER" id="PTHR15176">
    <property type="entry name" value="NEPHROCYSTIN"/>
    <property type="match status" value="1"/>
</dbReference>
<dbReference type="GO" id="GO:0090251">
    <property type="term" value="P:protein localization involved in establishment of planar polarity"/>
    <property type="evidence" value="ECO:0007669"/>
    <property type="project" value="TreeGrafter"/>
</dbReference>
<feature type="compositionally biased region" description="Acidic residues" evidence="4">
    <location>
        <begin position="154"/>
        <end position="165"/>
    </location>
</feature>
<dbReference type="OrthoDB" id="5340910at2759"/>
<dbReference type="SMART" id="SM00326">
    <property type="entry name" value="SH3"/>
    <property type="match status" value="1"/>
</dbReference>
<feature type="region of interest" description="Disordered" evidence="4">
    <location>
        <begin position="82"/>
        <end position="170"/>
    </location>
</feature>